<dbReference type="Proteomes" id="UP001311232">
    <property type="component" value="Unassembled WGS sequence"/>
</dbReference>
<evidence type="ECO:0000313" key="8">
    <source>
        <dbReference type="Proteomes" id="UP001311232"/>
    </source>
</evidence>
<feature type="signal peptide" evidence="4">
    <location>
        <begin position="1"/>
        <end position="21"/>
    </location>
</feature>
<protein>
    <recommendedName>
        <fullName evidence="9">Down syndrome cell adhesion molecule</fullName>
    </recommendedName>
</protein>
<feature type="domain" description="Fibronectin type-III" evidence="6">
    <location>
        <begin position="233"/>
        <end position="334"/>
    </location>
</feature>
<evidence type="ECO:0000256" key="2">
    <source>
        <dbReference type="ARBA" id="ARBA00023319"/>
    </source>
</evidence>
<feature type="chain" id="PRO_5043608971" description="Down syndrome cell adhesion molecule" evidence="4">
    <location>
        <begin position="22"/>
        <end position="610"/>
    </location>
</feature>
<feature type="domain" description="Fibronectin type-III" evidence="6">
    <location>
        <begin position="419"/>
        <end position="515"/>
    </location>
</feature>
<comment type="caution">
    <text evidence="7">The sequence shown here is derived from an EMBL/GenBank/DDBJ whole genome shotgun (WGS) entry which is preliminary data.</text>
</comment>
<evidence type="ECO:0000256" key="3">
    <source>
        <dbReference type="SAM" id="Phobius"/>
    </source>
</evidence>
<dbReference type="InterPro" id="IPR036179">
    <property type="entry name" value="Ig-like_dom_sf"/>
</dbReference>
<dbReference type="InterPro" id="IPR007110">
    <property type="entry name" value="Ig-like_dom"/>
</dbReference>
<feature type="domain" description="Fibronectin type-III" evidence="6">
    <location>
        <begin position="131"/>
        <end position="228"/>
    </location>
</feature>
<evidence type="ECO:0000256" key="4">
    <source>
        <dbReference type="SAM" id="SignalP"/>
    </source>
</evidence>
<evidence type="ECO:0000256" key="1">
    <source>
        <dbReference type="ARBA" id="ARBA00022737"/>
    </source>
</evidence>
<dbReference type="PROSITE" id="PS50853">
    <property type="entry name" value="FN3"/>
    <property type="match status" value="3"/>
</dbReference>
<dbReference type="PANTHER" id="PTHR46608:SF3">
    <property type="entry name" value="T-CELL IMMUNOGLOBULIN AND MUCIN DOMAIN-CONTAINING PROTEIN 4"/>
    <property type="match status" value="1"/>
</dbReference>
<proteinExistence type="predicted"/>
<keyword evidence="3" id="KW-1133">Transmembrane helix</keyword>
<dbReference type="Pfam" id="PF00041">
    <property type="entry name" value="fn3"/>
    <property type="match status" value="3"/>
</dbReference>
<dbReference type="Pfam" id="PF07686">
    <property type="entry name" value="V-set"/>
    <property type="match status" value="1"/>
</dbReference>
<dbReference type="FunFam" id="2.60.40.10:FF:000028">
    <property type="entry name" value="Neuronal cell adhesion molecule"/>
    <property type="match status" value="1"/>
</dbReference>
<dbReference type="CDD" id="cd00063">
    <property type="entry name" value="FN3"/>
    <property type="match status" value="3"/>
</dbReference>
<dbReference type="AlphaFoldDB" id="A0AAV9SQZ5"/>
<dbReference type="InterPro" id="IPR003961">
    <property type="entry name" value="FN3_dom"/>
</dbReference>
<dbReference type="GO" id="GO:0043277">
    <property type="term" value="P:apoptotic cell clearance"/>
    <property type="evidence" value="ECO:0007669"/>
    <property type="project" value="TreeGrafter"/>
</dbReference>
<keyword evidence="3" id="KW-0812">Transmembrane</keyword>
<dbReference type="SUPFAM" id="SSF49265">
    <property type="entry name" value="Fibronectin type III"/>
    <property type="match status" value="2"/>
</dbReference>
<dbReference type="InterPro" id="IPR013783">
    <property type="entry name" value="Ig-like_fold"/>
</dbReference>
<reference evidence="7 8" key="1">
    <citation type="submission" date="2021-06" db="EMBL/GenBank/DDBJ databases">
        <authorList>
            <person name="Palmer J.M."/>
        </authorList>
    </citation>
    <scope>NUCLEOTIDE SEQUENCE [LARGE SCALE GENOMIC DNA]</scope>
    <source>
        <strain evidence="7 8">MEX-2019</strain>
        <tissue evidence="7">Muscle</tissue>
    </source>
</reference>
<keyword evidence="1" id="KW-0677">Repeat</keyword>
<dbReference type="EMBL" id="JAHHUM010000008">
    <property type="protein sequence ID" value="KAK5623978.1"/>
    <property type="molecule type" value="Genomic_DNA"/>
</dbReference>
<keyword evidence="3" id="KW-0472">Membrane</keyword>
<name>A0AAV9SQZ5_9TELE</name>
<dbReference type="PANTHER" id="PTHR46608">
    <property type="entry name" value="T-CELL IMMUNOGLOBULIN AND MUCIN DOMAIN-CONTAINING PROTEIN 4"/>
    <property type="match status" value="1"/>
</dbReference>
<accession>A0AAV9SQZ5</accession>
<keyword evidence="8" id="KW-1185">Reference proteome</keyword>
<dbReference type="GO" id="GO:0060097">
    <property type="term" value="P:cytoskeletal rearrangement involved in phagocytosis, engulfment"/>
    <property type="evidence" value="ECO:0007669"/>
    <property type="project" value="TreeGrafter"/>
</dbReference>
<keyword evidence="2" id="KW-0393">Immunoglobulin domain</keyword>
<dbReference type="GO" id="GO:0001786">
    <property type="term" value="F:phosphatidylserine binding"/>
    <property type="evidence" value="ECO:0007669"/>
    <property type="project" value="TreeGrafter"/>
</dbReference>
<evidence type="ECO:0000259" key="5">
    <source>
        <dbReference type="PROSITE" id="PS50835"/>
    </source>
</evidence>
<sequence length="610" mass="67065">MRLITLCCCLVFWVITGYVSANPIIATVGKNVILRCKYDAGYYGRLPFCWGRGHIPNSGCGNEVIKSDGTKLLSRLSERYFLTGDLAVGEAFLTIIEVQESDSGIYGCRIDIPGWFNDQKYEITLTVNPGRPFPIKVETREVRERTLTVRWTPPFDGGRPITAYKVDLKYKHASWDTAKRTEVAQTHLIQVTLVDLRPAKTYNLRMFAVNSVGMSEASNVLICTTKEAAPEGPPVDVQLQALSSYSIKVIWKPPNVELRNGVLRSYIISYREYDHVALQFQKLQQLSVTATRDEESTILTNLNPSTQYSVLVQAKTNAGAGPASATSFCSTLDEIKETTAATTLLSSTTASTKRTQYTTLTNVKETTAATTLLSSTAASTKLMQTTTLTNAHTTSTGTISTSTVWEQSTLQSTHLTTVPPDPPVVGLKEVLGNTISLFWTPGVEGDSPITGFYLEYKAANASWDYTEAIVDFSSNETEATIIESIPSTYNIRMFAKNSVGTSKASNVLIVTIKERGQQQSNFSTTVSTITQSSVIVENRGGVHTAAIIVPIVLMLSIGAFIMVCQLRRIKQRSGSLNLWLTNGAIYYKESEPLQELGNLFYSQPLETQNS</sequence>
<organism evidence="7 8">
    <name type="scientific">Crenichthys baileyi</name>
    <name type="common">White River springfish</name>
    <dbReference type="NCBI Taxonomy" id="28760"/>
    <lineage>
        <taxon>Eukaryota</taxon>
        <taxon>Metazoa</taxon>
        <taxon>Chordata</taxon>
        <taxon>Craniata</taxon>
        <taxon>Vertebrata</taxon>
        <taxon>Euteleostomi</taxon>
        <taxon>Actinopterygii</taxon>
        <taxon>Neopterygii</taxon>
        <taxon>Teleostei</taxon>
        <taxon>Neoteleostei</taxon>
        <taxon>Acanthomorphata</taxon>
        <taxon>Ovalentaria</taxon>
        <taxon>Atherinomorphae</taxon>
        <taxon>Cyprinodontiformes</taxon>
        <taxon>Goodeidae</taxon>
        <taxon>Crenichthys</taxon>
    </lineage>
</organism>
<dbReference type="InterPro" id="IPR013106">
    <property type="entry name" value="Ig_V-set"/>
</dbReference>
<dbReference type="SUPFAM" id="SSF48726">
    <property type="entry name" value="Immunoglobulin"/>
    <property type="match status" value="1"/>
</dbReference>
<dbReference type="PROSITE" id="PS50835">
    <property type="entry name" value="IG_LIKE"/>
    <property type="match status" value="1"/>
</dbReference>
<evidence type="ECO:0000313" key="7">
    <source>
        <dbReference type="EMBL" id="KAK5623978.1"/>
    </source>
</evidence>
<gene>
    <name evidence="7" type="ORF">CRENBAI_023748</name>
</gene>
<evidence type="ECO:0000259" key="6">
    <source>
        <dbReference type="PROSITE" id="PS50853"/>
    </source>
</evidence>
<dbReference type="SMART" id="SM00060">
    <property type="entry name" value="FN3"/>
    <property type="match status" value="3"/>
</dbReference>
<dbReference type="InterPro" id="IPR003599">
    <property type="entry name" value="Ig_sub"/>
</dbReference>
<dbReference type="SMART" id="SM00409">
    <property type="entry name" value="IG"/>
    <property type="match status" value="1"/>
</dbReference>
<dbReference type="Gene3D" id="2.60.40.10">
    <property type="entry name" value="Immunoglobulins"/>
    <property type="match status" value="4"/>
</dbReference>
<evidence type="ECO:0008006" key="9">
    <source>
        <dbReference type="Google" id="ProtNLM"/>
    </source>
</evidence>
<dbReference type="InterPro" id="IPR036116">
    <property type="entry name" value="FN3_sf"/>
</dbReference>
<keyword evidence="4" id="KW-0732">Signal</keyword>
<feature type="transmembrane region" description="Helical" evidence="3">
    <location>
        <begin position="541"/>
        <end position="563"/>
    </location>
</feature>
<feature type="domain" description="Ig-like" evidence="5">
    <location>
        <begin position="29"/>
        <end position="128"/>
    </location>
</feature>